<name>A0ABX1EXY3_9PROT</name>
<sequence>MVEHQQQAPHVALAQHQMNHRHRAGAVAPEADGAQPFVQHLHRRGRGARLQVQQRHPIIRVRQDKIHLHRGVRPRILLQDLPAQIAEDLHGALSRREFPGWQGRSL</sequence>
<reference evidence="2 3" key="1">
    <citation type="submission" date="2020-03" db="EMBL/GenBank/DDBJ databases">
        <title>Roseomonas selenitidurans sp. nov. isolated from soil.</title>
        <authorList>
            <person name="Liu H."/>
        </authorList>
    </citation>
    <scope>NUCLEOTIDE SEQUENCE [LARGE SCALE GENOMIC DNA]</scope>
    <source>
        <strain evidence="2 3">JCM 15073</strain>
    </source>
</reference>
<keyword evidence="3" id="KW-1185">Reference proteome</keyword>
<dbReference type="RefSeq" id="WP_168049457.1">
    <property type="nucleotide sequence ID" value="NZ_JAATJR010000003.1"/>
</dbReference>
<organism evidence="2 3">
    <name type="scientific">Falsiroseomonas frigidaquae</name>
    <dbReference type="NCBI Taxonomy" id="487318"/>
    <lineage>
        <taxon>Bacteria</taxon>
        <taxon>Pseudomonadati</taxon>
        <taxon>Pseudomonadota</taxon>
        <taxon>Alphaproteobacteria</taxon>
        <taxon>Acetobacterales</taxon>
        <taxon>Roseomonadaceae</taxon>
        <taxon>Falsiroseomonas</taxon>
    </lineage>
</organism>
<proteinExistence type="predicted"/>
<protein>
    <submittedName>
        <fullName evidence="2">Uncharacterized protein</fullName>
    </submittedName>
</protein>
<accession>A0ABX1EXY3</accession>
<comment type="caution">
    <text evidence="2">The sequence shown here is derived from an EMBL/GenBank/DDBJ whole genome shotgun (WGS) entry which is preliminary data.</text>
</comment>
<gene>
    <name evidence="2" type="ORF">HB662_09215</name>
</gene>
<feature type="region of interest" description="Disordered" evidence="1">
    <location>
        <begin position="1"/>
        <end position="25"/>
    </location>
</feature>
<dbReference type="Proteomes" id="UP000765160">
    <property type="component" value="Unassembled WGS sequence"/>
</dbReference>
<evidence type="ECO:0000313" key="3">
    <source>
        <dbReference type="Proteomes" id="UP000765160"/>
    </source>
</evidence>
<evidence type="ECO:0000313" key="2">
    <source>
        <dbReference type="EMBL" id="NKE44957.1"/>
    </source>
</evidence>
<dbReference type="EMBL" id="JAAVTX010000003">
    <property type="protein sequence ID" value="NKE44957.1"/>
    <property type="molecule type" value="Genomic_DNA"/>
</dbReference>
<evidence type="ECO:0000256" key="1">
    <source>
        <dbReference type="SAM" id="MobiDB-lite"/>
    </source>
</evidence>